<accession>A0ABU8XVM7</accession>
<keyword evidence="6" id="KW-0813">Transport</keyword>
<dbReference type="Pfam" id="PF02699">
    <property type="entry name" value="YajC"/>
    <property type="match status" value="1"/>
</dbReference>
<dbReference type="InterPro" id="IPR003849">
    <property type="entry name" value="Preprotein_translocase_YajC"/>
</dbReference>
<keyword evidence="15" id="KW-1185">Reference proteome</keyword>
<evidence type="ECO:0000256" key="2">
    <source>
        <dbReference type="ARBA" id="ARBA00004162"/>
    </source>
</evidence>
<evidence type="ECO:0000256" key="6">
    <source>
        <dbReference type="ARBA" id="ARBA00022448"/>
    </source>
</evidence>
<evidence type="ECO:0000256" key="8">
    <source>
        <dbReference type="ARBA" id="ARBA00022692"/>
    </source>
</evidence>
<organism evidence="14 15">
    <name type="scientific">Benzoatithermus flavus</name>
    <dbReference type="NCBI Taxonomy" id="3108223"/>
    <lineage>
        <taxon>Bacteria</taxon>
        <taxon>Pseudomonadati</taxon>
        <taxon>Pseudomonadota</taxon>
        <taxon>Alphaproteobacteria</taxon>
        <taxon>Geminicoccales</taxon>
        <taxon>Geminicoccaceae</taxon>
        <taxon>Benzoatithermus</taxon>
    </lineage>
</organism>
<dbReference type="PANTHER" id="PTHR33909:SF1">
    <property type="entry name" value="SEC TRANSLOCON ACCESSORY COMPLEX SUBUNIT YAJC"/>
    <property type="match status" value="1"/>
</dbReference>
<keyword evidence="10 13" id="KW-1133">Transmembrane helix</keyword>
<evidence type="ECO:0000256" key="13">
    <source>
        <dbReference type="SAM" id="Phobius"/>
    </source>
</evidence>
<keyword evidence="8 13" id="KW-0812">Transmembrane</keyword>
<dbReference type="PANTHER" id="PTHR33909">
    <property type="entry name" value="SEC TRANSLOCON ACCESSORY COMPLEX SUBUNIT YAJC"/>
    <property type="match status" value="1"/>
</dbReference>
<comment type="similarity">
    <text evidence="3">Belongs to the YajC family.</text>
</comment>
<gene>
    <name evidence="14" type="primary">yajC</name>
    <name evidence="14" type="ORF">U1T56_18910</name>
</gene>
<evidence type="ECO:0000256" key="12">
    <source>
        <dbReference type="ARBA" id="ARBA00023136"/>
    </source>
</evidence>
<dbReference type="EMBL" id="JBBLZC010000023">
    <property type="protein sequence ID" value="MEK0085227.1"/>
    <property type="molecule type" value="Genomic_DNA"/>
</dbReference>
<evidence type="ECO:0000256" key="1">
    <source>
        <dbReference type="ARBA" id="ARBA00002061"/>
    </source>
</evidence>
<keyword evidence="9" id="KW-0653">Protein transport</keyword>
<keyword evidence="7" id="KW-1003">Cell membrane</keyword>
<keyword evidence="12 13" id="KW-0472">Membrane</keyword>
<evidence type="ECO:0000256" key="5">
    <source>
        <dbReference type="ARBA" id="ARBA00014962"/>
    </source>
</evidence>
<dbReference type="NCBIfam" id="TIGR00739">
    <property type="entry name" value="yajC"/>
    <property type="match status" value="1"/>
</dbReference>
<protein>
    <recommendedName>
        <fullName evidence="5">Sec translocon accessory complex subunit YajC</fullName>
    </recommendedName>
</protein>
<dbReference type="RefSeq" id="WP_418161076.1">
    <property type="nucleotide sequence ID" value="NZ_JBBLZC010000023.1"/>
</dbReference>
<keyword evidence="11" id="KW-0811">Translocation</keyword>
<comment type="caution">
    <text evidence="14">The sequence shown here is derived from an EMBL/GenBank/DDBJ whole genome shotgun (WGS) entry which is preliminary data.</text>
</comment>
<reference evidence="14 15" key="1">
    <citation type="submission" date="2024-01" db="EMBL/GenBank/DDBJ databases">
        <title>Multi-omics insights into the function and evolution of sodium benzoate biodegradation pathways in Benzoatithermus flavus gen. nov., sp. nov. from hot spring.</title>
        <authorList>
            <person name="Hu C.-J."/>
            <person name="Li W.-J."/>
        </authorList>
    </citation>
    <scope>NUCLEOTIDE SEQUENCE [LARGE SCALE GENOMIC DNA]</scope>
    <source>
        <strain evidence="14 15">SYSU G07066</strain>
    </source>
</reference>
<comment type="function">
    <text evidence="1">The SecYEG-SecDF-YajC-YidC holo-translocon (HTL) protein secretase/insertase is a supercomplex required for protein secretion, insertion of proteins into membranes, and assembly of membrane protein complexes. While the SecYEG complex is essential for assembly of a number of proteins and complexes, the SecDF-YajC-YidC subcomplex facilitates these functions.</text>
</comment>
<evidence type="ECO:0000256" key="4">
    <source>
        <dbReference type="ARBA" id="ARBA00011718"/>
    </source>
</evidence>
<evidence type="ECO:0000313" key="14">
    <source>
        <dbReference type="EMBL" id="MEK0085227.1"/>
    </source>
</evidence>
<comment type="subunit">
    <text evidence="4">Part of the SecDF-YidC-YajC translocase complex. The SecDF-YidC-YajC translocase forms a supercomplex with SecYEG, called the holo-translocon (HTL).</text>
</comment>
<evidence type="ECO:0000256" key="7">
    <source>
        <dbReference type="ARBA" id="ARBA00022475"/>
    </source>
</evidence>
<dbReference type="PRINTS" id="PR01853">
    <property type="entry name" value="YAJCTRNLCASE"/>
</dbReference>
<evidence type="ECO:0000256" key="10">
    <source>
        <dbReference type="ARBA" id="ARBA00022989"/>
    </source>
</evidence>
<name>A0ABU8XVM7_9PROT</name>
<dbReference type="Proteomes" id="UP001375743">
    <property type="component" value="Unassembled WGS sequence"/>
</dbReference>
<feature type="transmembrane region" description="Helical" evidence="13">
    <location>
        <begin position="20"/>
        <end position="39"/>
    </location>
</feature>
<sequence>MLISPAYAQAAAPAAGGGDMFMSLLPLLLIFVVFYFLLIRPQQAKMKAHREMIDNLKRGDQIATSGGIVGKIVKVEPNDGMLTVEIAPNVQVRVIRSTVADVLNKPVPAPSNENRAATAFGAGSFLNKLLGKK</sequence>
<evidence type="ECO:0000256" key="11">
    <source>
        <dbReference type="ARBA" id="ARBA00023010"/>
    </source>
</evidence>
<evidence type="ECO:0000256" key="9">
    <source>
        <dbReference type="ARBA" id="ARBA00022927"/>
    </source>
</evidence>
<comment type="subcellular location">
    <subcellularLocation>
        <location evidence="2">Cell membrane</location>
        <topology evidence="2">Single-pass membrane protein</topology>
    </subcellularLocation>
</comment>
<proteinExistence type="inferred from homology"/>
<evidence type="ECO:0000256" key="3">
    <source>
        <dbReference type="ARBA" id="ARBA00006742"/>
    </source>
</evidence>
<dbReference type="SMART" id="SM01323">
    <property type="entry name" value="YajC"/>
    <property type="match status" value="1"/>
</dbReference>
<evidence type="ECO:0000313" key="15">
    <source>
        <dbReference type="Proteomes" id="UP001375743"/>
    </source>
</evidence>